<protein>
    <submittedName>
        <fullName evidence="1">Uncharacterized protein</fullName>
    </submittedName>
</protein>
<organism evidence="1 2">
    <name type="scientific">Arthrobacter jiangjiafuii</name>
    <dbReference type="NCBI Taxonomy" id="2817475"/>
    <lineage>
        <taxon>Bacteria</taxon>
        <taxon>Bacillati</taxon>
        <taxon>Actinomycetota</taxon>
        <taxon>Actinomycetes</taxon>
        <taxon>Micrococcales</taxon>
        <taxon>Micrococcaceae</taxon>
        <taxon>Arthrobacter</taxon>
    </lineage>
</organism>
<sequence length="57" mass="5698">MLKHAAKTRRVTGSSVTTQITAIVVGCTLVAGGVSAAEISMLNGPDAVTSVSTEIVP</sequence>
<dbReference type="AlphaFoldDB" id="A0A975M787"/>
<reference evidence="1 2" key="1">
    <citation type="submission" date="2021-05" db="EMBL/GenBank/DDBJ databases">
        <title>Novel species in genus Arthrobacter.</title>
        <authorList>
            <person name="Zhang G."/>
        </authorList>
    </citation>
    <scope>NUCLEOTIDE SEQUENCE [LARGE SCALE GENOMIC DNA]</scope>
    <source>
        <strain evidence="2">zg-ZUI227</strain>
    </source>
</reference>
<dbReference type="Proteomes" id="UP000676885">
    <property type="component" value="Chromosome"/>
</dbReference>
<keyword evidence="2" id="KW-1185">Reference proteome</keyword>
<dbReference type="PROSITE" id="PS51257">
    <property type="entry name" value="PROKAR_LIPOPROTEIN"/>
    <property type="match status" value="1"/>
</dbReference>
<evidence type="ECO:0000313" key="1">
    <source>
        <dbReference type="EMBL" id="QWC11245.1"/>
    </source>
</evidence>
<accession>A0A975M787</accession>
<proteinExistence type="predicted"/>
<evidence type="ECO:0000313" key="2">
    <source>
        <dbReference type="Proteomes" id="UP000676885"/>
    </source>
</evidence>
<gene>
    <name evidence="1" type="ORF">KKR91_06685</name>
</gene>
<dbReference type="EMBL" id="CP076022">
    <property type="protein sequence ID" value="QWC11245.1"/>
    <property type="molecule type" value="Genomic_DNA"/>
</dbReference>
<dbReference type="RefSeq" id="WP_210230921.1">
    <property type="nucleotide sequence ID" value="NZ_CP076022.1"/>
</dbReference>
<dbReference type="KEGG" id="ajg:KKR91_06685"/>
<name>A0A975M787_9MICC</name>